<dbReference type="AlphaFoldDB" id="X0UJA3"/>
<organism evidence="3">
    <name type="scientific">marine sediment metagenome</name>
    <dbReference type="NCBI Taxonomy" id="412755"/>
    <lineage>
        <taxon>unclassified sequences</taxon>
        <taxon>metagenomes</taxon>
        <taxon>ecological metagenomes</taxon>
    </lineage>
</organism>
<evidence type="ECO:0000313" key="3">
    <source>
        <dbReference type="EMBL" id="GAF88560.1"/>
    </source>
</evidence>
<name>X0UJA3_9ZZZZ</name>
<proteinExistence type="predicted"/>
<evidence type="ECO:0000259" key="2">
    <source>
        <dbReference type="Pfam" id="PF02754"/>
    </source>
</evidence>
<dbReference type="Gene3D" id="1.20.1050.140">
    <property type="match status" value="1"/>
</dbReference>
<evidence type="ECO:0000256" key="1">
    <source>
        <dbReference type="ARBA" id="ARBA00023002"/>
    </source>
</evidence>
<dbReference type="PANTHER" id="PTHR42947:SF1">
    <property type="entry name" value="COB--COM HETERODISULFIDE REDUCTASE SUBUNIT B 1"/>
    <property type="match status" value="1"/>
</dbReference>
<reference evidence="3" key="1">
    <citation type="journal article" date="2014" name="Front. Microbiol.">
        <title>High frequency of phylogenetically diverse reductive dehalogenase-homologous genes in deep subseafloor sedimentary metagenomes.</title>
        <authorList>
            <person name="Kawai M."/>
            <person name="Futagami T."/>
            <person name="Toyoda A."/>
            <person name="Takaki Y."/>
            <person name="Nishi S."/>
            <person name="Hori S."/>
            <person name="Arai W."/>
            <person name="Tsubouchi T."/>
            <person name="Morono Y."/>
            <person name="Uchiyama I."/>
            <person name="Ito T."/>
            <person name="Fujiyama A."/>
            <person name="Inagaki F."/>
            <person name="Takami H."/>
        </authorList>
    </citation>
    <scope>NUCLEOTIDE SEQUENCE</scope>
    <source>
        <strain evidence="3">Expedition CK06-06</strain>
    </source>
</reference>
<keyword evidence="1" id="KW-0560">Oxidoreductase</keyword>
<feature type="non-terminal residue" evidence="3">
    <location>
        <position position="1"/>
    </location>
</feature>
<feature type="domain" description="Cysteine-rich" evidence="2">
    <location>
        <begin position="7"/>
        <end position="65"/>
    </location>
</feature>
<dbReference type="Gene3D" id="3.40.50.11810">
    <property type="match status" value="1"/>
</dbReference>
<dbReference type="GO" id="GO:0016491">
    <property type="term" value="F:oxidoreductase activity"/>
    <property type="evidence" value="ECO:0007669"/>
    <property type="project" value="UniProtKB-KW"/>
</dbReference>
<dbReference type="EMBL" id="BARS01011315">
    <property type="protein sequence ID" value="GAF88560.1"/>
    <property type="molecule type" value="Genomic_DNA"/>
</dbReference>
<dbReference type="InterPro" id="IPR051278">
    <property type="entry name" value="HdrB/HdrD_reductase"/>
</dbReference>
<protein>
    <recommendedName>
        <fullName evidence="2">Cysteine-rich domain-containing protein</fullName>
    </recommendedName>
</protein>
<dbReference type="PANTHER" id="PTHR42947">
    <property type="entry name" value="COB--COM HETERODISULFIDE REDUCTASE SUBUNIT B 1"/>
    <property type="match status" value="1"/>
</dbReference>
<dbReference type="Pfam" id="PF02754">
    <property type="entry name" value="CCG"/>
    <property type="match status" value="2"/>
</dbReference>
<feature type="domain" description="Cysteine-rich" evidence="2">
    <location>
        <begin position="137"/>
        <end position="227"/>
    </location>
</feature>
<comment type="caution">
    <text evidence="3">The sequence shown here is derived from an EMBL/GenBank/DDBJ whole genome shotgun (WGS) entry which is preliminary data.</text>
</comment>
<feature type="non-terminal residue" evidence="3">
    <location>
        <position position="273"/>
    </location>
</feature>
<gene>
    <name evidence="3" type="ORF">S01H1_20628</name>
</gene>
<dbReference type="InterPro" id="IPR004017">
    <property type="entry name" value="Cys_rich_dom"/>
</dbReference>
<sequence>IPARLTQYESSSRAVLEKLSVELVDIKEFNCCGYPLRNIDFKASIIAAARNMALAEKENLNMIVLCKCGFGMLKHAAHILKEDPSLLKEINNTLKKEEGLEFKEGIEISHLLSVLYHDVGVESIKEKITRPYKDLKIATHYGCHALRPSEITQFDDPVNPTLFDKLVESTGAESIDWEKRLDCCGAPLFGSNDDLSMDLTEKKLSNARQSGADFLCDACSYCHIQFDTVQGMMNSKGGKNHVLPPILYPQLLGLSLGIDGESLGLGENKIDIT</sequence>
<accession>X0UJA3</accession>